<dbReference type="GO" id="GO:0016740">
    <property type="term" value="F:transferase activity"/>
    <property type="evidence" value="ECO:0007669"/>
    <property type="project" value="UniProtKB-KW"/>
</dbReference>
<evidence type="ECO:0000313" key="2">
    <source>
        <dbReference type="Proteomes" id="UP000320095"/>
    </source>
</evidence>
<name>A0A502DN68_9MYCO</name>
<dbReference type="EMBL" id="RCZG01000027">
    <property type="protein sequence ID" value="TPG25556.1"/>
    <property type="molecule type" value="Genomic_DNA"/>
</dbReference>
<proteinExistence type="predicted"/>
<organism evidence="1 2">
    <name type="scientific">Mycolicibacterium hodleri</name>
    <dbReference type="NCBI Taxonomy" id="49897"/>
    <lineage>
        <taxon>Bacteria</taxon>
        <taxon>Bacillati</taxon>
        <taxon>Actinomycetota</taxon>
        <taxon>Actinomycetes</taxon>
        <taxon>Mycobacteriales</taxon>
        <taxon>Mycobacteriaceae</taxon>
        <taxon>Mycolicibacterium</taxon>
    </lineage>
</organism>
<gene>
    <name evidence="1" type="ORF">EAH80_30270</name>
</gene>
<dbReference type="InterPro" id="IPR023606">
    <property type="entry name" value="CoA-Trfase_III_dom_1_sf"/>
</dbReference>
<evidence type="ECO:0000313" key="1">
    <source>
        <dbReference type="EMBL" id="TPG25556.1"/>
    </source>
</evidence>
<reference evidence="1 2" key="1">
    <citation type="journal article" date="2019" name="Environ. Microbiol.">
        <title>Species interactions and distinct microbial communities in high Arctic permafrost affected cryosols are associated with the CH4 and CO2 gas fluxes.</title>
        <authorList>
            <person name="Altshuler I."/>
            <person name="Hamel J."/>
            <person name="Turney S."/>
            <person name="Magnuson E."/>
            <person name="Levesque R."/>
            <person name="Greer C."/>
            <person name="Whyte L.G."/>
        </authorList>
    </citation>
    <scope>NUCLEOTIDE SEQUENCE [LARGE SCALE GENOMIC DNA]</scope>
    <source>
        <strain evidence="1 2">S5.20</strain>
    </source>
</reference>
<dbReference type="OrthoDB" id="4909260at2"/>
<dbReference type="Pfam" id="PF02515">
    <property type="entry name" value="CoA_transf_3"/>
    <property type="match status" value="1"/>
</dbReference>
<dbReference type="PANTHER" id="PTHR48228:SF5">
    <property type="entry name" value="ALPHA-METHYLACYL-COA RACEMASE"/>
    <property type="match status" value="1"/>
</dbReference>
<dbReference type="PANTHER" id="PTHR48228">
    <property type="entry name" value="SUCCINYL-COA--D-CITRAMALATE COA-TRANSFERASE"/>
    <property type="match status" value="1"/>
</dbReference>
<sequence length="394" mass="40924">MQRDWGASGLAHLTGLPSGVPDFSRAPVLAAARSTAADLDRHLGITVDAAELLAGRAGLLGLTRRGRSSAGGATRLIATRDGWCALTLSRPDDVEAVPALIESAEQQDDPWPVVQAWAGDRVAEDIVARARLLDLPAAVLGETVAAAPVVKRLGLSVGPRDVSGLLVVDLSSMWAGPLCAQLLRRAGATVVKVETTARPDGTRAGPSAFFDWMNGGKLCYAADFGSSERLRDLIEAADVVVESSRPSALRRRALGPDDVAARDGRVWLRITGYGSDGECANRAAFGDDAAVSGGLVGRSAEGPVFCGDAIADPLTGLHSALSVAESLARGGGELVDVAMAAVAAGYALQREGRSEDDCPAMTPRAPVPQPRAAKLGADNHHVERIVVERRLTAC</sequence>
<comment type="caution">
    <text evidence="1">The sequence shown here is derived from an EMBL/GenBank/DDBJ whole genome shotgun (WGS) entry which is preliminary data.</text>
</comment>
<keyword evidence="2" id="KW-1185">Reference proteome</keyword>
<dbReference type="SUPFAM" id="SSF89796">
    <property type="entry name" value="CoA-transferase family III (CaiB/BaiF)"/>
    <property type="match status" value="1"/>
</dbReference>
<accession>A0A502DN68</accession>
<dbReference type="Gene3D" id="3.40.50.10540">
    <property type="entry name" value="Crotonobetainyl-coa:carnitine coa-transferase, domain 1"/>
    <property type="match status" value="1"/>
</dbReference>
<dbReference type="InterPro" id="IPR050509">
    <property type="entry name" value="CoA-transferase_III"/>
</dbReference>
<protein>
    <submittedName>
        <fullName evidence="1">CoA transferase</fullName>
    </submittedName>
</protein>
<dbReference type="Proteomes" id="UP000320095">
    <property type="component" value="Unassembled WGS sequence"/>
</dbReference>
<keyword evidence="1" id="KW-0808">Transferase</keyword>
<dbReference type="AlphaFoldDB" id="A0A502DN68"/>
<dbReference type="InterPro" id="IPR003673">
    <property type="entry name" value="CoA-Trfase_fam_III"/>
</dbReference>